<name>A0A084Y077_9PROT</name>
<dbReference type="Proteomes" id="UP000019812">
    <property type="component" value="Unassembled WGS sequence"/>
</dbReference>
<reference evidence="1 2" key="1">
    <citation type="submission" date="2014-07" db="EMBL/GenBank/DDBJ databases">
        <title>Expanding our view of genomic diversity in Candidatus Accumulibacter clades.</title>
        <authorList>
            <person name="Skennerton C.T."/>
            <person name="Barr J.J."/>
            <person name="Slater F.R."/>
            <person name="Bond P.L."/>
            <person name="Tyson G.W."/>
        </authorList>
    </citation>
    <scope>NUCLEOTIDE SEQUENCE [LARGE SCALE GENOMIC DNA]</scope>
    <source>
        <strain evidence="2">SK-01</strain>
    </source>
</reference>
<protein>
    <submittedName>
        <fullName evidence="1">Uncharacterized protein</fullName>
    </submittedName>
</protein>
<evidence type="ECO:0000313" key="2">
    <source>
        <dbReference type="Proteomes" id="UP000019812"/>
    </source>
</evidence>
<dbReference type="EMBL" id="JDSS02000021">
    <property type="protein sequence ID" value="KFB68121.1"/>
    <property type="molecule type" value="Genomic_DNA"/>
</dbReference>
<accession>A0A084Y077</accession>
<proteinExistence type="predicted"/>
<gene>
    <name evidence="1" type="ORF">CAPSK01_001973</name>
</gene>
<comment type="caution">
    <text evidence="1">The sequence shown here is derived from an EMBL/GenBank/DDBJ whole genome shotgun (WGS) entry which is preliminary data.</text>
</comment>
<evidence type="ECO:0000313" key="1">
    <source>
        <dbReference type="EMBL" id="KFB68121.1"/>
    </source>
</evidence>
<organism evidence="1 2">
    <name type="scientific">Candidatus Accumulibacter vicinus</name>
    <dbReference type="NCBI Taxonomy" id="2954382"/>
    <lineage>
        <taxon>Bacteria</taxon>
        <taxon>Pseudomonadati</taxon>
        <taxon>Pseudomonadota</taxon>
        <taxon>Betaproteobacteria</taxon>
        <taxon>Candidatus Accumulibacter</taxon>
    </lineage>
</organism>
<sequence length="274" mass="29954">MRLPALGAPGQAFQLAIRSGRDEDSCTLRLRLVAGAQQPGMALPSEAAGADPQEIAWQTAVHALRLVEAHGRAWSLEALRQVAPHRAVREADQAYDYLARPNRSCANTESTEYPTRFDAPLLRASQSLLSAGRRSLYVAWRGGLPPFRVTLWREGNPTLIADLGSLKGCEAFLPQADLTAGHYRLEITDRRSYVFSEPILLVVVNAHPPQAPVMTDSAGVAAWLAQAQWLAEQDHGLWRFAALQDVAARLGELPEAEAWITRNGRPHSDSAATQ</sequence>
<dbReference type="AlphaFoldDB" id="A0A084Y077"/>